<dbReference type="AlphaFoldDB" id="A0A9W4SWS3"/>
<comment type="caution">
    <text evidence="1">The sequence shown here is derived from an EMBL/GenBank/DDBJ whole genome shotgun (WGS) entry which is preliminary data.</text>
</comment>
<reference evidence="1" key="1">
    <citation type="submission" date="2022-08" db="EMBL/GenBank/DDBJ databases">
        <authorList>
            <person name="Kallberg Y."/>
            <person name="Tangrot J."/>
            <person name="Rosling A."/>
        </authorList>
    </citation>
    <scope>NUCLEOTIDE SEQUENCE</scope>
    <source>
        <strain evidence="1">Wild A</strain>
    </source>
</reference>
<dbReference type="SUPFAM" id="SSF56784">
    <property type="entry name" value="HAD-like"/>
    <property type="match status" value="1"/>
</dbReference>
<dbReference type="InterPro" id="IPR036412">
    <property type="entry name" value="HAD-like_sf"/>
</dbReference>
<proteinExistence type="predicted"/>
<dbReference type="NCBIfam" id="TIGR01685">
    <property type="entry name" value="MDP-1"/>
    <property type="match status" value="1"/>
</dbReference>
<name>A0A9W4SWS3_9GLOM</name>
<dbReference type="InterPro" id="IPR010036">
    <property type="entry name" value="MDP_1_eu_arc"/>
</dbReference>
<protein>
    <submittedName>
        <fullName evidence="1">8958_t:CDS:1</fullName>
    </submittedName>
</protein>
<organism evidence="1 2">
    <name type="scientific">Funneliformis geosporum</name>
    <dbReference type="NCBI Taxonomy" id="1117311"/>
    <lineage>
        <taxon>Eukaryota</taxon>
        <taxon>Fungi</taxon>
        <taxon>Fungi incertae sedis</taxon>
        <taxon>Mucoromycota</taxon>
        <taxon>Glomeromycotina</taxon>
        <taxon>Glomeromycetes</taxon>
        <taxon>Glomerales</taxon>
        <taxon>Glomeraceae</taxon>
        <taxon>Funneliformis</taxon>
    </lineage>
</organism>
<dbReference type="Proteomes" id="UP001153678">
    <property type="component" value="Unassembled WGS sequence"/>
</dbReference>
<dbReference type="Pfam" id="PF12689">
    <property type="entry name" value="Acid_PPase"/>
    <property type="match status" value="1"/>
</dbReference>
<dbReference type="InterPro" id="IPR023214">
    <property type="entry name" value="HAD_sf"/>
</dbReference>
<dbReference type="GO" id="GO:0003993">
    <property type="term" value="F:acid phosphatase activity"/>
    <property type="evidence" value="ECO:0007669"/>
    <property type="project" value="TreeGrafter"/>
</dbReference>
<sequence length="202" mass="23345">MEILNELSKDKLLPSLFVFDIDYTLWPIWIDTHVSGPPFKADPSNPHCVKDRHGKLIKLYSEVPEIFRLIKNCSRPHIAVASRTHEPEWARKVLSIMPFSASKDCDSVKFPASNSSKGVNYRSLADIIDYDEIYPGSKLKHFRSLHKKSGTPYYEMIFFDDEIRNNEVEQELGVHFVYVPKGMTLNLFLTAIKDFAKKRKNP</sequence>
<dbReference type="PANTHER" id="PTHR17901">
    <property type="entry name" value="MAGNESIUM-DEPENDENT PHOSPHATASE 1 MDP1"/>
    <property type="match status" value="1"/>
</dbReference>
<dbReference type="SFLD" id="SFLDG01131">
    <property type="entry name" value="C1.5.2:_MDP_Like"/>
    <property type="match status" value="1"/>
</dbReference>
<dbReference type="OrthoDB" id="2865258at2759"/>
<evidence type="ECO:0000313" key="1">
    <source>
        <dbReference type="EMBL" id="CAI2183718.1"/>
    </source>
</evidence>
<evidence type="ECO:0000313" key="2">
    <source>
        <dbReference type="Proteomes" id="UP001153678"/>
    </source>
</evidence>
<dbReference type="SFLD" id="SFLDG01129">
    <property type="entry name" value="C1.5:_HAD__Beta-PGM__Phosphata"/>
    <property type="match status" value="1"/>
</dbReference>
<gene>
    <name evidence="1" type="ORF">FWILDA_LOCUS11217</name>
</gene>
<accession>A0A9W4SWS3</accession>
<dbReference type="Gene3D" id="3.40.50.1000">
    <property type="entry name" value="HAD superfamily/HAD-like"/>
    <property type="match status" value="1"/>
</dbReference>
<keyword evidence="2" id="KW-1185">Reference proteome</keyword>
<dbReference type="EMBL" id="CAMKVN010003108">
    <property type="protein sequence ID" value="CAI2183718.1"/>
    <property type="molecule type" value="Genomic_DNA"/>
</dbReference>
<dbReference type="SFLD" id="SFLDS00003">
    <property type="entry name" value="Haloacid_Dehalogenase"/>
    <property type="match status" value="1"/>
</dbReference>
<dbReference type="PANTHER" id="PTHR17901:SF14">
    <property type="entry name" value="MAGNESIUM-DEPENDENT PHOSPHATASE 1"/>
    <property type="match status" value="1"/>
</dbReference>